<dbReference type="GeneID" id="8437728"/>
<dbReference type="InterPro" id="IPR006094">
    <property type="entry name" value="Oxid_FAD_bind_N"/>
</dbReference>
<name>C4JP40_UNCRE</name>
<dbReference type="Gene3D" id="3.30.465.10">
    <property type="match status" value="1"/>
</dbReference>
<dbReference type="VEuPathDB" id="FungiDB:UREG_03099"/>
<dbReference type="InterPro" id="IPR050416">
    <property type="entry name" value="FAD-linked_Oxidoreductase"/>
</dbReference>
<keyword evidence="4" id="KW-0560">Oxidoreductase</keyword>
<dbReference type="Proteomes" id="UP000002058">
    <property type="component" value="Unassembled WGS sequence"/>
</dbReference>
<dbReference type="STRING" id="336963.C4JP40"/>
<reference evidence="8" key="1">
    <citation type="journal article" date="2009" name="Genome Res.">
        <title>Comparative genomic analyses of the human fungal pathogens Coccidioides and their relatives.</title>
        <authorList>
            <person name="Sharpton T.J."/>
            <person name="Stajich J.E."/>
            <person name="Rounsley S.D."/>
            <person name="Gardner M.J."/>
            <person name="Wortman J.R."/>
            <person name="Jordar V.S."/>
            <person name="Maiti R."/>
            <person name="Kodira C.D."/>
            <person name="Neafsey D.E."/>
            <person name="Zeng Q."/>
            <person name="Hung C.-Y."/>
            <person name="McMahan C."/>
            <person name="Muszewska A."/>
            <person name="Grynberg M."/>
            <person name="Mandel M.A."/>
            <person name="Kellner E.M."/>
            <person name="Barker B.M."/>
            <person name="Galgiani J.N."/>
            <person name="Orbach M.J."/>
            <person name="Kirkland T.N."/>
            <person name="Cole G.T."/>
            <person name="Henn M.R."/>
            <person name="Birren B.W."/>
            <person name="Taylor J.W."/>
        </authorList>
    </citation>
    <scope>NUCLEOTIDE SEQUENCE [LARGE SCALE GENOMIC DNA]</scope>
    <source>
        <strain evidence="8">UAMH 1704</strain>
    </source>
</reference>
<dbReference type="PANTHER" id="PTHR42973">
    <property type="entry name" value="BINDING OXIDOREDUCTASE, PUTATIVE (AFU_ORTHOLOGUE AFUA_1G17690)-RELATED"/>
    <property type="match status" value="1"/>
</dbReference>
<keyword evidence="8" id="KW-1185">Reference proteome</keyword>
<evidence type="ECO:0000256" key="2">
    <source>
        <dbReference type="ARBA" id="ARBA00022630"/>
    </source>
</evidence>
<dbReference type="InterPro" id="IPR016166">
    <property type="entry name" value="FAD-bd_PCMH"/>
</dbReference>
<evidence type="ECO:0000256" key="4">
    <source>
        <dbReference type="ARBA" id="ARBA00023002"/>
    </source>
</evidence>
<dbReference type="InterPro" id="IPR016169">
    <property type="entry name" value="FAD-bd_PCMH_sub2"/>
</dbReference>
<dbReference type="SUPFAM" id="SSF56176">
    <property type="entry name" value="FAD-binding/transporter-associated domain-like"/>
    <property type="match status" value="1"/>
</dbReference>
<keyword evidence="2" id="KW-0285">Flavoprotein</keyword>
<protein>
    <recommendedName>
        <fullName evidence="6">FAD-binding PCMH-type domain-containing protein</fullName>
    </recommendedName>
</protein>
<evidence type="ECO:0000313" key="7">
    <source>
        <dbReference type="EMBL" id="EEP78254.1"/>
    </source>
</evidence>
<dbReference type="InParanoid" id="C4JP40"/>
<dbReference type="OrthoDB" id="2151789at2759"/>
<feature type="region of interest" description="Disordered" evidence="5">
    <location>
        <begin position="1"/>
        <end position="22"/>
    </location>
</feature>
<evidence type="ECO:0000259" key="6">
    <source>
        <dbReference type="PROSITE" id="PS51387"/>
    </source>
</evidence>
<evidence type="ECO:0000256" key="5">
    <source>
        <dbReference type="SAM" id="MobiDB-lite"/>
    </source>
</evidence>
<comment type="similarity">
    <text evidence="1">Belongs to the oxygen-dependent FAD-linked oxidoreductase family.</text>
</comment>
<accession>C4JP40</accession>
<dbReference type="eggNOG" id="KOG1231">
    <property type="taxonomic scope" value="Eukaryota"/>
</dbReference>
<keyword evidence="3" id="KW-0274">FAD</keyword>
<dbReference type="Pfam" id="PF01565">
    <property type="entry name" value="FAD_binding_4"/>
    <property type="match status" value="1"/>
</dbReference>
<feature type="domain" description="FAD-binding PCMH-type" evidence="6">
    <location>
        <begin position="1"/>
        <end position="150"/>
    </location>
</feature>
<dbReference type="GO" id="GO:0016491">
    <property type="term" value="F:oxidoreductase activity"/>
    <property type="evidence" value="ECO:0007669"/>
    <property type="project" value="UniProtKB-KW"/>
</dbReference>
<dbReference type="GO" id="GO:0071949">
    <property type="term" value="F:FAD binding"/>
    <property type="evidence" value="ECO:0007669"/>
    <property type="project" value="InterPro"/>
</dbReference>
<gene>
    <name evidence="7" type="ORF">UREG_03099</name>
</gene>
<evidence type="ECO:0000256" key="1">
    <source>
        <dbReference type="ARBA" id="ARBA00005466"/>
    </source>
</evidence>
<organism evidence="7 8">
    <name type="scientific">Uncinocarpus reesii (strain UAMH 1704)</name>
    <dbReference type="NCBI Taxonomy" id="336963"/>
    <lineage>
        <taxon>Eukaryota</taxon>
        <taxon>Fungi</taxon>
        <taxon>Dikarya</taxon>
        <taxon>Ascomycota</taxon>
        <taxon>Pezizomycotina</taxon>
        <taxon>Eurotiomycetes</taxon>
        <taxon>Eurotiomycetidae</taxon>
        <taxon>Onygenales</taxon>
        <taxon>Onygenaceae</taxon>
        <taxon>Uncinocarpus</taxon>
    </lineage>
</organism>
<dbReference type="PANTHER" id="PTHR42973:SF53">
    <property type="entry name" value="FAD-BINDING PCMH-TYPE DOMAIN-CONTAINING PROTEIN-RELATED"/>
    <property type="match status" value="1"/>
</dbReference>
<dbReference type="AlphaFoldDB" id="C4JP40"/>
<dbReference type="HOGENOM" id="CLU_018354_1_4_1"/>
<dbReference type="RefSeq" id="XP_002543583.1">
    <property type="nucleotide sequence ID" value="XM_002543537.1"/>
</dbReference>
<dbReference type="OMA" id="YHIMMAD"/>
<dbReference type="InterPro" id="IPR036318">
    <property type="entry name" value="FAD-bd_PCMH-like_sf"/>
</dbReference>
<proteinExistence type="inferred from homology"/>
<evidence type="ECO:0000256" key="3">
    <source>
        <dbReference type="ARBA" id="ARBA00022827"/>
    </source>
</evidence>
<evidence type="ECO:0000313" key="8">
    <source>
        <dbReference type="Proteomes" id="UP000002058"/>
    </source>
</evidence>
<sequence length="340" mass="37297">MSRKAQCPFAVRSGGHSTTPGSSNIEDGIVIDLRGFNEVELSRDKKIAVVGSGAKWAEVYQFLDQHKLTVIGGRDPHVGVGGLTVGGGISFVSSFGGFACDNVLKYHIMMADGQILKVTHQSHPLLYFALRGGGNNFGIVLHFEFQTYSLGDFWGGRLMYRPEANEAISRGLALYNERAPEDPNLAIITTFGTRAGNPFNNVFFHYSKPIAYPPIFNETFKDLLEFEPVMNRLRIASMSNHTTELGAGGMTGNYNQLFLTLTIKNNAEIQDRMTAILAEETKKAETQIFQSIASFQPLTTPISSHFSKKGGNALNVSPNDGPLIGKFHISTLCWEAKFHA</sequence>
<dbReference type="KEGG" id="ure:UREG_03099"/>
<dbReference type="EMBL" id="CH476616">
    <property type="protein sequence ID" value="EEP78254.1"/>
    <property type="molecule type" value="Genomic_DNA"/>
</dbReference>
<dbReference type="PROSITE" id="PS51387">
    <property type="entry name" value="FAD_PCMH"/>
    <property type="match status" value="1"/>
</dbReference>